<dbReference type="EMBL" id="JAPWDV010000003">
    <property type="protein sequence ID" value="KAJ6218276.1"/>
    <property type="molecule type" value="Genomic_DNA"/>
</dbReference>
<dbReference type="InterPro" id="IPR006056">
    <property type="entry name" value="RidA"/>
</dbReference>
<dbReference type="NCBIfam" id="TIGR00004">
    <property type="entry name" value="Rid family detoxifying hydrolase"/>
    <property type="match status" value="1"/>
</dbReference>
<organism evidence="2 3">
    <name type="scientific">Blomia tropicalis</name>
    <name type="common">Mite</name>
    <dbReference type="NCBI Taxonomy" id="40697"/>
    <lineage>
        <taxon>Eukaryota</taxon>
        <taxon>Metazoa</taxon>
        <taxon>Ecdysozoa</taxon>
        <taxon>Arthropoda</taxon>
        <taxon>Chelicerata</taxon>
        <taxon>Arachnida</taxon>
        <taxon>Acari</taxon>
        <taxon>Acariformes</taxon>
        <taxon>Sarcoptiformes</taxon>
        <taxon>Astigmata</taxon>
        <taxon>Glycyphagoidea</taxon>
        <taxon>Echimyopodidae</taxon>
        <taxon>Blomia</taxon>
    </lineage>
</organism>
<protein>
    <submittedName>
        <fullName evidence="2">Uncharacterized protein</fullName>
    </submittedName>
</protein>
<gene>
    <name evidence="2" type="ORF">RDWZM_009433</name>
</gene>
<dbReference type="GO" id="GO:0005829">
    <property type="term" value="C:cytosol"/>
    <property type="evidence" value="ECO:0007669"/>
    <property type="project" value="TreeGrafter"/>
</dbReference>
<evidence type="ECO:0000313" key="3">
    <source>
        <dbReference type="Proteomes" id="UP001142055"/>
    </source>
</evidence>
<dbReference type="Proteomes" id="UP001142055">
    <property type="component" value="Chromosome 3"/>
</dbReference>
<dbReference type="SUPFAM" id="SSF55298">
    <property type="entry name" value="YjgF-like"/>
    <property type="match status" value="1"/>
</dbReference>
<dbReference type="SMR" id="A0A9Q0RMA5"/>
<evidence type="ECO:0000313" key="2">
    <source>
        <dbReference type="EMBL" id="KAJ6218276.1"/>
    </source>
</evidence>
<reference evidence="2" key="1">
    <citation type="submission" date="2022-12" db="EMBL/GenBank/DDBJ databases">
        <title>Genome assemblies of Blomia tropicalis.</title>
        <authorList>
            <person name="Cui Y."/>
        </authorList>
    </citation>
    <scope>NUCLEOTIDE SEQUENCE</scope>
    <source>
        <tissue evidence="2">Adult mites</tissue>
    </source>
</reference>
<dbReference type="InterPro" id="IPR006175">
    <property type="entry name" value="YjgF/YER057c/UK114"/>
</dbReference>
<dbReference type="PANTHER" id="PTHR11803:SF39">
    <property type="entry name" value="2-IMINOBUTANOATE_2-IMINOPROPANOATE DEAMINASE"/>
    <property type="match status" value="1"/>
</dbReference>
<dbReference type="Gene3D" id="3.30.1330.40">
    <property type="entry name" value="RutC-like"/>
    <property type="match status" value="1"/>
</dbReference>
<dbReference type="AlphaFoldDB" id="A0A9Q0RMA5"/>
<dbReference type="FunFam" id="3.30.1330.40:FF:000001">
    <property type="entry name" value="L-PSP family endoribonuclease"/>
    <property type="match status" value="1"/>
</dbReference>
<name>A0A9Q0RMA5_BLOTA</name>
<comment type="caution">
    <text evidence="2">The sequence shown here is derived from an EMBL/GenBank/DDBJ whole genome shotgun (WGS) entry which is preliminary data.</text>
</comment>
<accession>A0A9Q0RMA5</accession>
<comment type="similarity">
    <text evidence="1">Belongs to the RutC family.</text>
</comment>
<dbReference type="OrthoDB" id="6494369at2759"/>
<dbReference type="InterPro" id="IPR035959">
    <property type="entry name" value="RutC-like_sf"/>
</dbReference>
<evidence type="ECO:0000256" key="1">
    <source>
        <dbReference type="ARBA" id="ARBA00010552"/>
    </source>
</evidence>
<dbReference type="OMA" id="PPARICC"/>
<dbReference type="GO" id="GO:0019239">
    <property type="term" value="F:deaminase activity"/>
    <property type="evidence" value="ECO:0007669"/>
    <property type="project" value="TreeGrafter"/>
</dbReference>
<keyword evidence="3" id="KW-1185">Reference proteome</keyword>
<dbReference type="CDD" id="cd00448">
    <property type="entry name" value="YjgF_YER057c_UK114_family"/>
    <property type="match status" value="1"/>
</dbReference>
<proteinExistence type="inferred from homology"/>
<dbReference type="Pfam" id="PF01042">
    <property type="entry name" value="Ribonuc_L-PSP"/>
    <property type="match status" value="1"/>
</dbReference>
<sequence>MSSSRKVTFTKLAPAPVGPYSQAVKSCGPTLYLSGQIGLNPLNGTMVSDSVTEQAQQSFTNMKAVVESSGATLNDVIKVNIFVTNMDNFAQVNEVMKTFFETPYPARSTVGVASLPRGALVEVEAIVQLPNESSKL</sequence>
<dbReference type="PANTHER" id="PTHR11803">
    <property type="entry name" value="2-IMINOBUTANOATE/2-IMINOPROPANOATE DEAMINASE RIDA"/>
    <property type="match status" value="1"/>
</dbReference>